<evidence type="ECO:0000256" key="4">
    <source>
        <dbReference type="ARBA" id="ARBA00022728"/>
    </source>
</evidence>
<dbReference type="InterPro" id="IPR013216">
    <property type="entry name" value="Methyltransf_11"/>
</dbReference>
<evidence type="ECO:0000313" key="12">
    <source>
        <dbReference type="Proteomes" id="UP000800096"/>
    </source>
</evidence>
<dbReference type="InterPro" id="IPR029063">
    <property type="entry name" value="SAM-dependent_MTases_sf"/>
</dbReference>
<keyword evidence="4" id="KW-0747">Spliceosome</keyword>
<dbReference type="OrthoDB" id="10256176at2759"/>
<protein>
    <recommendedName>
        <fullName evidence="10">Sm domain-containing protein</fullName>
    </recommendedName>
</protein>
<dbReference type="EMBL" id="ML979143">
    <property type="protein sequence ID" value="KAF1911653.1"/>
    <property type="molecule type" value="Genomic_DNA"/>
</dbReference>
<sequence>MPETLPHAVYNPAALGTMDNTQDVSPLDQRHALNVVDDSTIATYYFAASYSPTSTYLPSPRDTEDFPTPKARLFDMTPQPSPRFPIQSATYTHASRMSRADSDFDSLYDITDDEAEVPLHASKSVRRARYPSIIIPSPSTWPTIEKLKSATSAVPMTPSHMLTPSRRVLDMIDCHNLQVPAHSAAPSLDGSLTSEEMDKLSCPATPIMQEQRPGSFSSADSWGPVQLDLQAMETLQHLGTSPSVEQIEQASFPAVLLSGEMQQVNRPSLGLTIPSASSGTDSGESTPISALSVPSPGGFFSSLQSTARHTWSIPKQEESVPNTSTAENFYGVPWEGRRSTAPAPLSSLPQRASSLSGPTLLDGHEDALTTARPTILSPVDETVEIKEINPSKTIFQYNENYSAELEKISSVNLEMTGRWLEEQDELQAALRDMSDISSPTPSSQTRSRGNSVDKPALKKTVTFADEPIQSTEEESAPEPIMTYVQGLEYIRSRSQKKDTFIHRQARAEAMHLQRRCTPLAHRDQLLGKFELNEPERPAPPRPVSEFFVNDPTALKERIARAQTERQALDQMLPGQWVLQAQKQLNGGKLLTKPATRCITRTSAPRVLDVGGVATNDWAWNVAYDYPYAQVTTVYTAGNNMSSNVAGPSNHKHMTVPNLWTFPFPSAHFDVISARSLYELLKTSKPLGRSADEYDLCLKECYRCLKPGGVFEYNLLDADMIHAGRHAQAMGVEFGFNLKTRGYDAQSTKSFVPRLNKAGFKDIQRAWMILPMGKTAANWREELNVGAQATQQEKTISADGEVELKTVPVFGSTIDAAMLTGIVGSWAWEKWLLKLQMEMGKDEEKLLEGVVQMLEEGAQSNAAWRTLTGYARNFFKTLVEHEITVELKNEVQIRGTLKSVDQYLNIKLDNAEAVDEMRWPHLCSTKDMFIRGSVVRYVHLPSGAVDTALLEDATRREAEAAKNKAK</sequence>
<dbReference type="GO" id="GO:0008757">
    <property type="term" value="F:S-adenosylmethionine-dependent methyltransferase activity"/>
    <property type="evidence" value="ECO:0007669"/>
    <property type="project" value="InterPro"/>
</dbReference>
<keyword evidence="7" id="KW-0539">Nucleus</keyword>
<name>A0A6A5Q860_AMPQU</name>
<dbReference type="PANTHER" id="PTHR13829">
    <property type="entry name" value="SNRNP CORE PROTEIN FAMILY MEMBER"/>
    <property type="match status" value="1"/>
</dbReference>
<dbReference type="Gene3D" id="2.30.30.100">
    <property type="match status" value="1"/>
</dbReference>
<dbReference type="InterPro" id="IPR016654">
    <property type="entry name" value="U6_snRNA_Lsm2"/>
</dbReference>
<dbReference type="PROSITE" id="PS52002">
    <property type="entry name" value="SM"/>
    <property type="match status" value="1"/>
</dbReference>
<proteinExistence type="inferred from homology"/>
<dbReference type="GO" id="GO:0071013">
    <property type="term" value="C:catalytic step 2 spliceosome"/>
    <property type="evidence" value="ECO:0007669"/>
    <property type="project" value="TreeGrafter"/>
</dbReference>
<comment type="similarity">
    <text evidence="2">Belongs to the snRNP Sm proteins family.</text>
</comment>
<dbReference type="GO" id="GO:0071011">
    <property type="term" value="C:precatalytic spliceosome"/>
    <property type="evidence" value="ECO:0007669"/>
    <property type="project" value="TreeGrafter"/>
</dbReference>
<evidence type="ECO:0000256" key="7">
    <source>
        <dbReference type="ARBA" id="ARBA00023242"/>
    </source>
</evidence>
<keyword evidence="5" id="KW-0694">RNA-binding</keyword>
<evidence type="ECO:0000256" key="1">
    <source>
        <dbReference type="ARBA" id="ARBA00004123"/>
    </source>
</evidence>
<dbReference type="PANTHER" id="PTHR13829:SF2">
    <property type="entry name" value="U6 SNRNA-ASSOCIATED SM-LIKE PROTEIN LSM2"/>
    <property type="match status" value="1"/>
</dbReference>
<gene>
    <name evidence="11" type="ORF">BDU57DRAFT_543141</name>
</gene>
<keyword evidence="3" id="KW-0507">mRNA processing</keyword>
<dbReference type="GO" id="GO:0005688">
    <property type="term" value="C:U6 snRNP"/>
    <property type="evidence" value="ECO:0007669"/>
    <property type="project" value="TreeGrafter"/>
</dbReference>
<dbReference type="SUPFAM" id="SSF50182">
    <property type="entry name" value="Sm-like ribonucleoproteins"/>
    <property type="match status" value="1"/>
</dbReference>
<organism evidence="11 12">
    <name type="scientific">Ampelomyces quisqualis</name>
    <name type="common">Powdery mildew agent</name>
    <dbReference type="NCBI Taxonomy" id="50730"/>
    <lineage>
        <taxon>Eukaryota</taxon>
        <taxon>Fungi</taxon>
        <taxon>Dikarya</taxon>
        <taxon>Ascomycota</taxon>
        <taxon>Pezizomycotina</taxon>
        <taxon>Dothideomycetes</taxon>
        <taxon>Pleosporomycetidae</taxon>
        <taxon>Pleosporales</taxon>
        <taxon>Pleosporineae</taxon>
        <taxon>Phaeosphaeriaceae</taxon>
        <taxon>Ampelomyces</taxon>
    </lineage>
</organism>
<dbReference type="GO" id="GO:1990726">
    <property type="term" value="C:Lsm1-7-Pat1 complex"/>
    <property type="evidence" value="ECO:0007669"/>
    <property type="project" value="TreeGrafter"/>
</dbReference>
<evidence type="ECO:0000256" key="8">
    <source>
        <dbReference type="ARBA" id="ARBA00023274"/>
    </source>
</evidence>
<evidence type="ECO:0000256" key="3">
    <source>
        <dbReference type="ARBA" id="ARBA00022664"/>
    </source>
</evidence>
<dbReference type="FunFam" id="2.30.30.100:FF:000053">
    <property type="entry name" value="U6 snRNA-associated Sm-like protein LSm2"/>
    <property type="match status" value="1"/>
</dbReference>
<dbReference type="GO" id="GO:0000398">
    <property type="term" value="P:mRNA splicing, via spliceosome"/>
    <property type="evidence" value="ECO:0007669"/>
    <property type="project" value="TreeGrafter"/>
</dbReference>
<dbReference type="GO" id="GO:0000932">
    <property type="term" value="C:P-body"/>
    <property type="evidence" value="ECO:0007669"/>
    <property type="project" value="TreeGrafter"/>
</dbReference>
<accession>A0A6A5Q860</accession>
<evidence type="ECO:0000259" key="10">
    <source>
        <dbReference type="PROSITE" id="PS52002"/>
    </source>
</evidence>
<feature type="domain" description="Sm" evidence="10">
    <location>
        <begin position="869"/>
        <end position="943"/>
    </location>
</feature>
<dbReference type="Pfam" id="PF01423">
    <property type="entry name" value="LSM"/>
    <property type="match status" value="1"/>
</dbReference>
<dbReference type="AlphaFoldDB" id="A0A6A5Q860"/>
<evidence type="ECO:0000256" key="5">
    <source>
        <dbReference type="ARBA" id="ARBA00022884"/>
    </source>
</evidence>
<evidence type="ECO:0000256" key="9">
    <source>
        <dbReference type="SAM" id="MobiDB-lite"/>
    </source>
</evidence>
<evidence type="ECO:0000256" key="6">
    <source>
        <dbReference type="ARBA" id="ARBA00023187"/>
    </source>
</evidence>
<dbReference type="Proteomes" id="UP000800096">
    <property type="component" value="Unassembled WGS sequence"/>
</dbReference>
<evidence type="ECO:0000256" key="2">
    <source>
        <dbReference type="ARBA" id="ARBA00006850"/>
    </source>
</evidence>
<dbReference type="Pfam" id="PF08241">
    <property type="entry name" value="Methyltransf_11"/>
    <property type="match status" value="1"/>
</dbReference>
<feature type="compositionally biased region" description="Low complexity" evidence="9">
    <location>
        <begin position="437"/>
        <end position="448"/>
    </location>
</feature>
<keyword evidence="12" id="KW-1185">Reference proteome</keyword>
<dbReference type="InterPro" id="IPR047575">
    <property type="entry name" value="Sm"/>
</dbReference>
<feature type="region of interest" description="Disordered" evidence="9">
    <location>
        <begin position="434"/>
        <end position="476"/>
    </location>
</feature>
<dbReference type="SUPFAM" id="SSF53335">
    <property type="entry name" value="S-adenosyl-L-methionine-dependent methyltransferases"/>
    <property type="match status" value="1"/>
</dbReference>
<keyword evidence="6" id="KW-0508">mRNA splicing</keyword>
<dbReference type="InterPro" id="IPR010920">
    <property type="entry name" value="LSM_dom_sf"/>
</dbReference>
<dbReference type="InterPro" id="IPR001163">
    <property type="entry name" value="Sm_dom_euk/arc"/>
</dbReference>
<keyword evidence="8" id="KW-0687">Ribonucleoprotein</keyword>
<dbReference type="SMART" id="SM00651">
    <property type="entry name" value="Sm"/>
    <property type="match status" value="1"/>
</dbReference>
<dbReference type="Gene3D" id="3.40.50.150">
    <property type="entry name" value="Vaccinia Virus protein VP39"/>
    <property type="match status" value="1"/>
</dbReference>
<dbReference type="GO" id="GO:0046540">
    <property type="term" value="C:U4/U6 x U5 tri-snRNP complex"/>
    <property type="evidence" value="ECO:0007669"/>
    <property type="project" value="TreeGrafter"/>
</dbReference>
<evidence type="ECO:0000313" key="11">
    <source>
        <dbReference type="EMBL" id="KAF1911653.1"/>
    </source>
</evidence>
<dbReference type="CDD" id="cd01725">
    <property type="entry name" value="LSm2"/>
    <property type="match status" value="1"/>
</dbReference>
<dbReference type="GO" id="GO:0003723">
    <property type="term" value="F:RNA binding"/>
    <property type="evidence" value="ECO:0007669"/>
    <property type="project" value="UniProtKB-KW"/>
</dbReference>
<reference evidence="11" key="1">
    <citation type="journal article" date="2020" name="Stud. Mycol.">
        <title>101 Dothideomycetes genomes: a test case for predicting lifestyles and emergence of pathogens.</title>
        <authorList>
            <person name="Haridas S."/>
            <person name="Albert R."/>
            <person name="Binder M."/>
            <person name="Bloem J."/>
            <person name="Labutti K."/>
            <person name="Salamov A."/>
            <person name="Andreopoulos B."/>
            <person name="Baker S."/>
            <person name="Barry K."/>
            <person name="Bills G."/>
            <person name="Bluhm B."/>
            <person name="Cannon C."/>
            <person name="Castanera R."/>
            <person name="Culley D."/>
            <person name="Daum C."/>
            <person name="Ezra D."/>
            <person name="Gonzalez J."/>
            <person name="Henrissat B."/>
            <person name="Kuo A."/>
            <person name="Liang C."/>
            <person name="Lipzen A."/>
            <person name="Lutzoni F."/>
            <person name="Magnuson J."/>
            <person name="Mondo S."/>
            <person name="Nolan M."/>
            <person name="Ohm R."/>
            <person name="Pangilinan J."/>
            <person name="Park H.-J."/>
            <person name="Ramirez L."/>
            <person name="Alfaro M."/>
            <person name="Sun H."/>
            <person name="Tritt A."/>
            <person name="Yoshinaga Y."/>
            <person name="Zwiers L.-H."/>
            <person name="Turgeon B."/>
            <person name="Goodwin S."/>
            <person name="Spatafora J."/>
            <person name="Crous P."/>
            <person name="Grigoriev I."/>
        </authorList>
    </citation>
    <scope>NUCLEOTIDE SEQUENCE</scope>
    <source>
        <strain evidence="11">HMLAC05119</strain>
    </source>
</reference>
<comment type="subcellular location">
    <subcellularLocation>
        <location evidence="1">Nucleus</location>
    </subcellularLocation>
</comment>